<dbReference type="InterPro" id="IPR046341">
    <property type="entry name" value="SET_dom_sf"/>
</dbReference>
<dbReference type="EMBL" id="JAJGWQ010000001">
    <property type="protein sequence ID" value="MEB3780955.1"/>
    <property type="molecule type" value="Genomic_DNA"/>
</dbReference>
<dbReference type="Proteomes" id="UP001336015">
    <property type="component" value="Unassembled WGS sequence"/>
</dbReference>
<sequence>MKTRAMDKAKAAVNDGLYPFETLQVEQGYPSTAQFKVVRYPNGKRGGIKARIDFDSRVRIALVSGYAVSERRSHTLQLSSRIHLYDSWFCGLIRHSCKPNVLLDTTYMELWTLNTITAGSLLTLDYAITEDALYRQFACHCGELNCRGWITGSKEPLNAQGLAWWHENKRL</sequence>
<evidence type="ECO:0000313" key="3">
    <source>
        <dbReference type="EMBL" id="MEB3780955.1"/>
    </source>
</evidence>
<gene>
    <name evidence="3" type="ORF">LLW09_00065</name>
</gene>
<reference evidence="3 4" key="1">
    <citation type="journal article" date="2023" name="Int J Dairy Technol">
        <title>Genome based analysis of Pseudomonas paracarnis RQ057, a strain responsible for blue discoloration spoilage in processed cheese.</title>
        <authorList>
            <person name="Rodrigues Rd.S."/>
            <person name="Machado S.G."/>
            <person name="de Carvalho A.F."/>
            <person name="Nero L.A."/>
        </authorList>
    </citation>
    <scope>NUCLEOTIDE SEQUENCE [LARGE SCALE GENOMIC DNA]</scope>
    <source>
        <strain evidence="3 4">RQ057</strain>
    </source>
</reference>
<dbReference type="PROSITE" id="PS50868">
    <property type="entry name" value="POST_SET"/>
    <property type="match status" value="1"/>
</dbReference>
<dbReference type="SUPFAM" id="SSF82199">
    <property type="entry name" value="SET domain"/>
    <property type="match status" value="1"/>
</dbReference>
<evidence type="ECO:0000313" key="4">
    <source>
        <dbReference type="Proteomes" id="UP001336015"/>
    </source>
</evidence>
<organism evidence="3 4">
    <name type="scientific">Pseudomonas paracarnis</name>
    <dbReference type="NCBI Taxonomy" id="2750625"/>
    <lineage>
        <taxon>Bacteria</taxon>
        <taxon>Pseudomonadati</taxon>
        <taxon>Pseudomonadota</taxon>
        <taxon>Gammaproteobacteria</taxon>
        <taxon>Pseudomonadales</taxon>
        <taxon>Pseudomonadaceae</taxon>
        <taxon>Pseudomonas</taxon>
    </lineage>
</organism>
<keyword evidence="4" id="KW-1185">Reference proteome</keyword>
<dbReference type="RefSeq" id="WP_014716787.1">
    <property type="nucleotide sequence ID" value="NZ_CAJFCM010000001.1"/>
</dbReference>
<dbReference type="GeneID" id="99642632"/>
<evidence type="ECO:0000259" key="2">
    <source>
        <dbReference type="PROSITE" id="PS50868"/>
    </source>
</evidence>
<dbReference type="Gene3D" id="2.170.270.10">
    <property type="entry name" value="SET domain"/>
    <property type="match status" value="1"/>
</dbReference>
<protein>
    <submittedName>
        <fullName evidence="3">SET domain-containing protein-lysine N-methyltransferase</fullName>
    </submittedName>
</protein>
<proteinExistence type="predicted"/>
<dbReference type="InterPro" id="IPR003616">
    <property type="entry name" value="Post-SET_dom"/>
</dbReference>
<comment type="caution">
    <text evidence="3">The sequence shown here is derived from an EMBL/GenBank/DDBJ whole genome shotgun (WGS) entry which is preliminary data.</text>
</comment>
<evidence type="ECO:0000256" key="1">
    <source>
        <dbReference type="ARBA" id="ARBA00022679"/>
    </source>
</evidence>
<accession>A0ABU6BMC3</accession>
<feature type="domain" description="Post-SET" evidence="2">
    <location>
        <begin position="135"/>
        <end position="151"/>
    </location>
</feature>
<keyword evidence="1" id="KW-0808">Transferase</keyword>
<name>A0ABU6BMC3_9PSED</name>